<dbReference type="OrthoDB" id="419183at2759"/>
<evidence type="ECO:0000256" key="1">
    <source>
        <dbReference type="ARBA" id="ARBA00007769"/>
    </source>
</evidence>
<keyword evidence="4" id="KW-0479">Metal-binding</keyword>
<keyword evidence="8" id="KW-0100">Branched-chain amino acid biosynthesis</keyword>
<accession>A0A1J9PB03</accession>
<evidence type="ECO:0000256" key="7">
    <source>
        <dbReference type="ARBA" id="ARBA00023027"/>
    </source>
</evidence>
<evidence type="ECO:0000256" key="3">
    <source>
        <dbReference type="ARBA" id="ARBA00022605"/>
    </source>
</evidence>
<evidence type="ECO:0000313" key="10">
    <source>
        <dbReference type="EMBL" id="OJD13138.1"/>
    </source>
</evidence>
<name>A0A1J9PB03_9EURO</name>
<keyword evidence="7" id="KW-0520">NAD</keyword>
<dbReference type="PANTHER" id="PTHR42979">
    <property type="entry name" value="3-ISOPROPYLMALATE DEHYDROGENASE"/>
    <property type="match status" value="1"/>
</dbReference>
<dbReference type="PANTHER" id="PTHR42979:SF4">
    <property type="entry name" value="3-ISOPROPYLMALATE DEHYDROGENASE"/>
    <property type="match status" value="1"/>
</dbReference>
<dbReference type="GO" id="GO:0005829">
    <property type="term" value="C:cytosol"/>
    <property type="evidence" value="ECO:0007669"/>
    <property type="project" value="TreeGrafter"/>
</dbReference>
<evidence type="ECO:0000256" key="4">
    <source>
        <dbReference type="ARBA" id="ARBA00022723"/>
    </source>
</evidence>
<proteinExistence type="inferred from homology"/>
<reference evidence="10 11" key="1">
    <citation type="submission" date="2015-08" db="EMBL/GenBank/DDBJ databases">
        <title>Emmonsia species relationships and genome sequence.</title>
        <authorList>
            <person name="Cuomo C.A."/>
            <person name="Schwartz I.S."/>
            <person name="Kenyon C."/>
            <person name="De Hoog G.S."/>
            <person name="Govender N.P."/>
            <person name="Botha A."/>
            <person name="Moreno L."/>
            <person name="De Vries M."/>
            <person name="Munoz J.F."/>
            <person name="Stielow J.B."/>
        </authorList>
    </citation>
    <scope>NUCLEOTIDE SEQUENCE [LARGE SCALE GENOMIC DNA]</scope>
    <source>
        <strain evidence="10 11">EI222</strain>
    </source>
</reference>
<keyword evidence="6" id="KW-0560">Oxidoreductase</keyword>
<sequence length="62" mass="6675">MILCVAMMFRYSFHMEAEAQLIEQAVSVVLESGVRTPDLGGKAKTAEVGDAIVEFIKKNGGS</sequence>
<organism evidence="10 11">
    <name type="scientific">Blastomyces percursus</name>
    <dbReference type="NCBI Taxonomy" id="1658174"/>
    <lineage>
        <taxon>Eukaryota</taxon>
        <taxon>Fungi</taxon>
        <taxon>Dikarya</taxon>
        <taxon>Ascomycota</taxon>
        <taxon>Pezizomycotina</taxon>
        <taxon>Eurotiomycetes</taxon>
        <taxon>Eurotiomycetidae</taxon>
        <taxon>Onygenales</taxon>
        <taxon>Ajellomycetaceae</taxon>
        <taxon>Blastomyces</taxon>
    </lineage>
</organism>
<evidence type="ECO:0000259" key="9">
    <source>
        <dbReference type="Pfam" id="PF00180"/>
    </source>
</evidence>
<dbReference type="InterPro" id="IPR004429">
    <property type="entry name" value="Isopropylmalate_DH"/>
</dbReference>
<keyword evidence="2" id="KW-0432">Leucine biosynthesis</keyword>
<dbReference type="GO" id="GO:0003862">
    <property type="term" value="F:3-isopropylmalate dehydrogenase activity"/>
    <property type="evidence" value="ECO:0007669"/>
    <property type="project" value="InterPro"/>
</dbReference>
<dbReference type="Proteomes" id="UP000242791">
    <property type="component" value="Unassembled WGS sequence"/>
</dbReference>
<dbReference type="EMBL" id="LGTZ01002511">
    <property type="protein sequence ID" value="OJD13138.1"/>
    <property type="molecule type" value="Genomic_DNA"/>
</dbReference>
<dbReference type="VEuPathDB" id="FungiDB:ACJ73_09240"/>
<dbReference type="SUPFAM" id="SSF53659">
    <property type="entry name" value="Isocitrate/Isopropylmalate dehydrogenase-like"/>
    <property type="match status" value="1"/>
</dbReference>
<evidence type="ECO:0000256" key="8">
    <source>
        <dbReference type="ARBA" id="ARBA00023304"/>
    </source>
</evidence>
<dbReference type="Pfam" id="PF00180">
    <property type="entry name" value="Iso_dh"/>
    <property type="match status" value="1"/>
</dbReference>
<dbReference type="AlphaFoldDB" id="A0A1J9PB03"/>
<evidence type="ECO:0000313" key="11">
    <source>
        <dbReference type="Proteomes" id="UP000242791"/>
    </source>
</evidence>
<dbReference type="STRING" id="1658174.A0A1J9PB03"/>
<comment type="caution">
    <text evidence="10">The sequence shown here is derived from an EMBL/GenBank/DDBJ whole genome shotgun (WGS) entry which is preliminary data.</text>
</comment>
<dbReference type="InterPro" id="IPR024084">
    <property type="entry name" value="IsoPropMal-DH-like_dom"/>
</dbReference>
<dbReference type="Gene3D" id="3.40.718.10">
    <property type="entry name" value="Isopropylmalate Dehydrogenase"/>
    <property type="match status" value="1"/>
</dbReference>
<feature type="domain" description="Isopropylmalate dehydrogenase-like" evidence="9">
    <location>
        <begin position="1"/>
        <end position="52"/>
    </location>
</feature>
<comment type="similarity">
    <text evidence="1">Belongs to the isocitrate and isopropylmalate dehydrogenases family.</text>
</comment>
<evidence type="ECO:0000256" key="2">
    <source>
        <dbReference type="ARBA" id="ARBA00022430"/>
    </source>
</evidence>
<gene>
    <name evidence="10" type="ORF">ACJ73_09240</name>
</gene>
<dbReference type="GO" id="GO:0009098">
    <property type="term" value="P:L-leucine biosynthetic process"/>
    <property type="evidence" value="ECO:0007669"/>
    <property type="project" value="UniProtKB-KW"/>
</dbReference>
<protein>
    <recommendedName>
        <fullName evidence="9">Isopropylmalate dehydrogenase-like domain-containing protein</fullName>
    </recommendedName>
</protein>
<evidence type="ECO:0000256" key="6">
    <source>
        <dbReference type="ARBA" id="ARBA00023002"/>
    </source>
</evidence>
<evidence type="ECO:0000256" key="5">
    <source>
        <dbReference type="ARBA" id="ARBA00022842"/>
    </source>
</evidence>
<keyword evidence="11" id="KW-1185">Reference proteome</keyword>
<keyword evidence="3" id="KW-0028">Amino-acid biosynthesis</keyword>
<dbReference type="GO" id="GO:0046872">
    <property type="term" value="F:metal ion binding"/>
    <property type="evidence" value="ECO:0007669"/>
    <property type="project" value="UniProtKB-KW"/>
</dbReference>
<keyword evidence="5" id="KW-0460">Magnesium</keyword>